<organism evidence="3 4">
    <name type="scientific">Pelotomaculum propionicicum</name>
    <dbReference type="NCBI Taxonomy" id="258475"/>
    <lineage>
        <taxon>Bacteria</taxon>
        <taxon>Bacillati</taxon>
        <taxon>Bacillota</taxon>
        <taxon>Clostridia</taxon>
        <taxon>Eubacteriales</taxon>
        <taxon>Desulfotomaculaceae</taxon>
        <taxon>Pelotomaculum</taxon>
    </lineage>
</organism>
<sequence length="89" mass="9513">MKAKQPQQQSELVKSLASTIHKKMVAPSADKMDSFNREISEISQKAAALEHNLTQLAAAHGKTRSIAVFAAAGAVLLGLALVCLVFLRI</sequence>
<keyword evidence="2" id="KW-0472">Membrane</keyword>
<gene>
    <name evidence="3" type="ORF">Pmgp_00979</name>
</gene>
<reference evidence="3 4" key="1">
    <citation type="journal article" date="2018" name="Environ. Microbiol.">
        <title>Novel energy conservation strategies and behaviour of Pelotomaculum schinkii driving syntrophic propionate catabolism.</title>
        <authorList>
            <person name="Hidalgo-Ahumada C.A.P."/>
            <person name="Nobu M.K."/>
            <person name="Narihiro T."/>
            <person name="Tamaki H."/>
            <person name="Liu W.T."/>
            <person name="Kamagata Y."/>
            <person name="Stams A.J.M."/>
            <person name="Imachi H."/>
            <person name="Sousa D.Z."/>
        </authorList>
    </citation>
    <scope>NUCLEOTIDE SEQUENCE [LARGE SCALE GENOMIC DNA]</scope>
    <source>
        <strain evidence="3 4">MGP</strain>
    </source>
</reference>
<keyword evidence="1" id="KW-0175">Coiled coil</keyword>
<keyword evidence="2" id="KW-1133">Transmembrane helix</keyword>
<comment type="caution">
    <text evidence="3">The sequence shown here is derived from an EMBL/GenBank/DDBJ whole genome shotgun (WGS) entry which is preliminary data.</text>
</comment>
<dbReference type="RefSeq" id="WP_134212858.1">
    <property type="nucleotide sequence ID" value="NZ_QFFZ01000007.1"/>
</dbReference>
<feature type="transmembrane region" description="Helical" evidence="2">
    <location>
        <begin position="66"/>
        <end position="87"/>
    </location>
</feature>
<dbReference type="EMBL" id="QFFZ01000007">
    <property type="protein sequence ID" value="TEB12362.1"/>
    <property type="molecule type" value="Genomic_DNA"/>
</dbReference>
<name>A0A4Y7RUJ7_9FIRM</name>
<dbReference type="AlphaFoldDB" id="A0A4Y7RUJ7"/>
<evidence type="ECO:0000256" key="2">
    <source>
        <dbReference type="SAM" id="Phobius"/>
    </source>
</evidence>
<dbReference type="Proteomes" id="UP000297597">
    <property type="component" value="Unassembled WGS sequence"/>
</dbReference>
<proteinExistence type="predicted"/>
<keyword evidence="2" id="KW-0812">Transmembrane</keyword>
<evidence type="ECO:0000313" key="4">
    <source>
        <dbReference type="Proteomes" id="UP000297597"/>
    </source>
</evidence>
<keyword evidence="4" id="KW-1185">Reference proteome</keyword>
<accession>A0A4Y7RUJ7</accession>
<feature type="coiled-coil region" evidence="1">
    <location>
        <begin position="32"/>
        <end position="59"/>
    </location>
</feature>
<evidence type="ECO:0000313" key="3">
    <source>
        <dbReference type="EMBL" id="TEB12362.1"/>
    </source>
</evidence>
<evidence type="ECO:0000256" key="1">
    <source>
        <dbReference type="SAM" id="Coils"/>
    </source>
</evidence>
<protein>
    <submittedName>
        <fullName evidence="3">Uncharacterized protein</fullName>
    </submittedName>
</protein>